<dbReference type="EC" id="4.2.1.51" evidence="2"/>
<evidence type="ECO:0000256" key="7">
    <source>
        <dbReference type="ARBA" id="ARBA00023239"/>
    </source>
</evidence>
<dbReference type="SUPFAM" id="SSF53850">
    <property type="entry name" value="Periplasmic binding protein-like II"/>
    <property type="match status" value="1"/>
</dbReference>
<keyword evidence="12" id="KW-1185">Reference proteome</keyword>
<protein>
    <recommendedName>
        <fullName evidence="3">Prephenate dehydratase</fullName>
        <ecNumber evidence="2">4.2.1.51</ecNumber>
    </recommendedName>
</protein>
<sequence>MSKIAYLGPNGTFSEEAALKFFAEDADTEWVMLDSIPDVLEAVSLNVVDKCMVPIENSIAGNIHMTIDGLLLYNLRIEADVVFKVSLHLIGNQGSAMSDIQAVRSIMPAINQCRQFIKEHGLKLEYADSTAHAALSVKESGDAATAAIGSASVAEKYGLQILQSNVQDHSANHTRFVVVSKKPSEEVGHKKTMMLITPSEEYPGVLSSILNVFSALGINLSWIESRPTGRKLGEYRFLIETEAGGNEQRMDKAIKIIETFGHDVHVLGSYATTVL</sequence>
<dbReference type="InterPro" id="IPR045865">
    <property type="entry name" value="ACT-like_dom_sf"/>
</dbReference>
<evidence type="ECO:0000256" key="8">
    <source>
        <dbReference type="ARBA" id="ARBA00047848"/>
    </source>
</evidence>
<comment type="caution">
    <text evidence="11">The sequence shown here is derived from an EMBL/GenBank/DDBJ whole genome shotgun (WGS) entry which is preliminary data.</text>
</comment>
<dbReference type="InterPro" id="IPR018528">
    <property type="entry name" value="Preph_deHydtase_CS"/>
</dbReference>
<feature type="domain" description="ACT" evidence="10">
    <location>
        <begin position="194"/>
        <end position="271"/>
    </location>
</feature>
<proteinExistence type="predicted"/>
<dbReference type="PANTHER" id="PTHR21022:SF19">
    <property type="entry name" value="PREPHENATE DEHYDRATASE-RELATED"/>
    <property type="match status" value="1"/>
</dbReference>
<evidence type="ECO:0000259" key="9">
    <source>
        <dbReference type="PROSITE" id="PS51171"/>
    </source>
</evidence>
<name>A0ABQ6GHI4_9BACL</name>
<dbReference type="PANTHER" id="PTHR21022">
    <property type="entry name" value="PREPHENATE DEHYDRATASE P PROTEIN"/>
    <property type="match status" value="1"/>
</dbReference>
<reference evidence="11 12" key="1">
    <citation type="submission" date="2023-03" db="EMBL/GenBank/DDBJ databases">
        <title>Draft genome sequence of the bacteria which degrade cell wall of Tricholomamatutake.</title>
        <authorList>
            <person name="Konishi Y."/>
            <person name="Fukuta Y."/>
            <person name="Shirasaka N."/>
        </authorList>
    </citation>
    <scope>NUCLEOTIDE SEQUENCE [LARGE SCALE GENOMIC DNA]</scope>
    <source>
        <strain evidence="12">mu1</strain>
    </source>
</reference>
<dbReference type="InterPro" id="IPR001086">
    <property type="entry name" value="Preph_deHydtase"/>
</dbReference>
<keyword evidence="7" id="KW-0456">Lyase</keyword>
<dbReference type="Gene3D" id="3.30.70.260">
    <property type="match status" value="1"/>
</dbReference>
<dbReference type="PROSITE" id="PS00857">
    <property type="entry name" value="PREPHENATE_DEHYDR_1"/>
    <property type="match status" value="1"/>
</dbReference>
<dbReference type="Proteomes" id="UP001157114">
    <property type="component" value="Unassembled WGS sequence"/>
</dbReference>
<evidence type="ECO:0000259" key="10">
    <source>
        <dbReference type="PROSITE" id="PS51671"/>
    </source>
</evidence>
<dbReference type="CDD" id="cd13633">
    <property type="entry name" value="PBP2_Sa-PDT_like"/>
    <property type="match status" value="1"/>
</dbReference>
<dbReference type="Pfam" id="PF01842">
    <property type="entry name" value="ACT"/>
    <property type="match status" value="1"/>
</dbReference>
<comment type="pathway">
    <text evidence="1">Amino-acid biosynthesis; L-phenylalanine biosynthesis; phenylpyruvate from prephenate: step 1/1.</text>
</comment>
<dbReference type="PROSITE" id="PS51171">
    <property type="entry name" value="PREPHENATE_DEHYDR_3"/>
    <property type="match status" value="1"/>
</dbReference>
<keyword evidence="6" id="KW-0584">Phenylalanine biosynthesis</keyword>
<dbReference type="SUPFAM" id="SSF55021">
    <property type="entry name" value="ACT-like"/>
    <property type="match status" value="1"/>
</dbReference>
<dbReference type="InterPro" id="IPR002912">
    <property type="entry name" value="ACT_dom"/>
</dbReference>
<dbReference type="PROSITE" id="PS51671">
    <property type="entry name" value="ACT"/>
    <property type="match status" value="1"/>
</dbReference>
<comment type="catalytic activity">
    <reaction evidence="8">
        <text>prephenate + H(+) = 3-phenylpyruvate + CO2 + H2O</text>
        <dbReference type="Rhea" id="RHEA:21648"/>
        <dbReference type="ChEBI" id="CHEBI:15377"/>
        <dbReference type="ChEBI" id="CHEBI:15378"/>
        <dbReference type="ChEBI" id="CHEBI:16526"/>
        <dbReference type="ChEBI" id="CHEBI:18005"/>
        <dbReference type="ChEBI" id="CHEBI:29934"/>
        <dbReference type="EC" id="4.2.1.51"/>
    </reaction>
</comment>
<keyword evidence="4" id="KW-0028">Amino-acid biosynthesis</keyword>
<keyword evidence="5" id="KW-0057">Aromatic amino acid biosynthesis</keyword>
<evidence type="ECO:0000256" key="4">
    <source>
        <dbReference type="ARBA" id="ARBA00022605"/>
    </source>
</evidence>
<dbReference type="CDD" id="cd04905">
    <property type="entry name" value="ACT_CM-PDT"/>
    <property type="match status" value="1"/>
</dbReference>
<accession>A0ABQ6GHI4</accession>
<feature type="domain" description="Prephenate dehydratase" evidence="9">
    <location>
        <begin position="3"/>
        <end position="181"/>
    </location>
</feature>
<dbReference type="Pfam" id="PF00800">
    <property type="entry name" value="PDT"/>
    <property type="match status" value="1"/>
</dbReference>
<gene>
    <name evidence="11" type="ORF">MU1_47270</name>
</gene>
<evidence type="ECO:0000313" key="11">
    <source>
        <dbReference type="EMBL" id="GLX70381.1"/>
    </source>
</evidence>
<evidence type="ECO:0000313" key="12">
    <source>
        <dbReference type="Proteomes" id="UP001157114"/>
    </source>
</evidence>
<dbReference type="NCBIfam" id="NF008865">
    <property type="entry name" value="PRK11898.1"/>
    <property type="match status" value="1"/>
</dbReference>
<organism evidence="11 12">
    <name type="scientific">Paenibacillus glycanilyticus</name>
    <dbReference type="NCBI Taxonomy" id="126569"/>
    <lineage>
        <taxon>Bacteria</taxon>
        <taxon>Bacillati</taxon>
        <taxon>Bacillota</taxon>
        <taxon>Bacilli</taxon>
        <taxon>Bacillales</taxon>
        <taxon>Paenibacillaceae</taxon>
        <taxon>Paenibacillus</taxon>
    </lineage>
</organism>
<dbReference type="Gene3D" id="3.40.190.10">
    <property type="entry name" value="Periplasmic binding protein-like II"/>
    <property type="match status" value="2"/>
</dbReference>
<dbReference type="EMBL" id="BSSQ01000018">
    <property type="protein sequence ID" value="GLX70381.1"/>
    <property type="molecule type" value="Genomic_DNA"/>
</dbReference>
<evidence type="ECO:0000256" key="5">
    <source>
        <dbReference type="ARBA" id="ARBA00023141"/>
    </source>
</evidence>
<evidence type="ECO:0000256" key="6">
    <source>
        <dbReference type="ARBA" id="ARBA00023222"/>
    </source>
</evidence>
<dbReference type="RefSeq" id="WP_284241142.1">
    <property type="nucleotide sequence ID" value="NZ_BSSQ01000018.1"/>
</dbReference>
<evidence type="ECO:0000256" key="1">
    <source>
        <dbReference type="ARBA" id="ARBA00004741"/>
    </source>
</evidence>
<evidence type="ECO:0000256" key="3">
    <source>
        <dbReference type="ARBA" id="ARBA00021872"/>
    </source>
</evidence>
<evidence type="ECO:0000256" key="2">
    <source>
        <dbReference type="ARBA" id="ARBA00013147"/>
    </source>
</evidence>